<keyword evidence="13" id="KW-1185">Reference proteome</keyword>
<dbReference type="PROSITE" id="PS50884">
    <property type="entry name" value="ZF_DOF_2"/>
    <property type="match status" value="1"/>
</dbReference>
<dbReference type="PANTHER" id="PTHR31992:SF141">
    <property type="entry name" value="DOF ZINC FINGER PROTEIN DOF1.4"/>
    <property type="match status" value="1"/>
</dbReference>
<feature type="region of interest" description="Disordered" evidence="10">
    <location>
        <begin position="107"/>
        <end position="143"/>
    </location>
</feature>
<evidence type="ECO:0000256" key="2">
    <source>
        <dbReference type="ARBA" id="ARBA00022771"/>
    </source>
</evidence>
<dbReference type="InterPro" id="IPR003851">
    <property type="entry name" value="Znf_Dof"/>
</dbReference>
<dbReference type="Pfam" id="PF02701">
    <property type="entry name" value="Zn_ribbon_Dof"/>
    <property type="match status" value="1"/>
</dbReference>
<dbReference type="EMBL" id="JAXIOK010000008">
    <property type="protein sequence ID" value="KAK4764069.1"/>
    <property type="molecule type" value="Genomic_DNA"/>
</dbReference>
<dbReference type="Proteomes" id="UP001345219">
    <property type="component" value="Chromosome 11"/>
</dbReference>
<evidence type="ECO:0000313" key="13">
    <source>
        <dbReference type="Proteomes" id="UP001345219"/>
    </source>
</evidence>
<evidence type="ECO:0000256" key="3">
    <source>
        <dbReference type="ARBA" id="ARBA00022833"/>
    </source>
</evidence>
<organism evidence="12 13">
    <name type="scientific">Trapa incisa</name>
    <dbReference type="NCBI Taxonomy" id="236973"/>
    <lineage>
        <taxon>Eukaryota</taxon>
        <taxon>Viridiplantae</taxon>
        <taxon>Streptophyta</taxon>
        <taxon>Embryophyta</taxon>
        <taxon>Tracheophyta</taxon>
        <taxon>Spermatophyta</taxon>
        <taxon>Magnoliopsida</taxon>
        <taxon>eudicotyledons</taxon>
        <taxon>Gunneridae</taxon>
        <taxon>Pentapetalae</taxon>
        <taxon>rosids</taxon>
        <taxon>malvids</taxon>
        <taxon>Myrtales</taxon>
        <taxon>Lythraceae</taxon>
        <taxon>Trapa</taxon>
    </lineage>
</organism>
<feature type="region of interest" description="Disordered" evidence="10">
    <location>
        <begin position="31"/>
        <end position="68"/>
    </location>
</feature>
<protein>
    <recommendedName>
        <fullName evidence="9">Dof zinc finger protein</fullName>
    </recommendedName>
</protein>
<dbReference type="PANTHER" id="PTHR31992">
    <property type="entry name" value="DOF ZINC FINGER PROTEIN DOF1.4-RELATED"/>
    <property type="match status" value="1"/>
</dbReference>
<keyword evidence="3 9" id="KW-0862">Zinc</keyword>
<evidence type="ECO:0000256" key="6">
    <source>
        <dbReference type="ARBA" id="ARBA00023163"/>
    </source>
</evidence>
<evidence type="ECO:0000256" key="8">
    <source>
        <dbReference type="PROSITE-ProRule" id="PRU00071"/>
    </source>
</evidence>
<accession>A0AAN7KF64</accession>
<dbReference type="GO" id="GO:0008270">
    <property type="term" value="F:zinc ion binding"/>
    <property type="evidence" value="ECO:0007669"/>
    <property type="project" value="UniProtKB-KW"/>
</dbReference>
<evidence type="ECO:0000256" key="7">
    <source>
        <dbReference type="ARBA" id="ARBA00023242"/>
    </source>
</evidence>
<proteinExistence type="predicted"/>
<feature type="compositionally biased region" description="Low complexity" evidence="10">
    <location>
        <begin position="121"/>
        <end position="133"/>
    </location>
</feature>
<dbReference type="InterPro" id="IPR045174">
    <property type="entry name" value="Dof"/>
</dbReference>
<keyword evidence="7 8" id="KW-0539">Nucleus</keyword>
<evidence type="ECO:0000256" key="5">
    <source>
        <dbReference type="ARBA" id="ARBA00023125"/>
    </source>
</evidence>
<comment type="function">
    <text evidence="9">Transcription factor that binds specifically to a 5'-AA[AG]G-3' consensus core sequence.</text>
</comment>
<reference evidence="12 13" key="1">
    <citation type="journal article" date="2023" name="Hortic Res">
        <title>Pangenome of water caltrop reveals structural variations and asymmetric subgenome divergence after allopolyploidization.</title>
        <authorList>
            <person name="Zhang X."/>
            <person name="Chen Y."/>
            <person name="Wang L."/>
            <person name="Yuan Y."/>
            <person name="Fang M."/>
            <person name="Shi L."/>
            <person name="Lu R."/>
            <person name="Comes H.P."/>
            <person name="Ma Y."/>
            <person name="Chen Y."/>
            <person name="Huang G."/>
            <person name="Zhou Y."/>
            <person name="Zheng Z."/>
            <person name="Qiu Y."/>
        </authorList>
    </citation>
    <scope>NUCLEOTIDE SEQUENCE [LARGE SCALE GENOMIC DNA]</scope>
    <source>
        <tissue evidence="12">Roots</tissue>
    </source>
</reference>
<dbReference type="GO" id="GO:0003700">
    <property type="term" value="F:DNA-binding transcription factor activity"/>
    <property type="evidence" value="ECO:0007669"/>
    <property type="project" value="UniProtKB-UniRule"/>
</dbReference>
<dbReference type="PROSITE" id="PS01361">
    <property type="entry name" value="ZF_DOF_1"/>
    <property type="match status" value="1"/>
</dbReference>
<keyword evidence="5 8" id="KW-0238">DNA-binding</keyword>
<evidence type="ECO:0000256" key="9">
    <source>
        <dbReference type="RuleBase" id="RU369094"/>
    </source>
</evidence>
<keyword evidence="4 9" id="KW-0805">Transcription regulation</keyword>
<feature type="domain" description="Dof-type" evidence="11">
    <location>
        <begin position="66"/>
        <end position="120"/>
    </location>
</feature>
<dbReference type="AlphaFoldDB" id="A0AAN7KF64"/>
<keyword evidence="2 8" id="KW-0863">Zinc-finger</keyword>
<evidence type="ECO:0000256" key="1">
    <source>
        <dbReference type="ARBA" id="ARBA00022723"/>
    </source>
</evidence>
<gene>
    <name evidence="12" type="ORF">SAY87_013507</name>
</gene>
<sequence length="272" mass="29897">MEPPLRPHQDISMAAPTHTSQLEDMLAYAPKATPQKDLMKGGSNKAAVNKSSAQQQQQPQPEQPPLNCPRCDSTNTKFCYYNNYSLSQPRYFCKSCRRYWTKGGTLRNVPVGGGCRKNNKRPSSSTSSPSATSKRPHNIDPQLSAISGEANSTITPHMINSGFHSDLSFLGLRGAIGNTSASSSSPINIPSGFFEPQHHNSSFDNFHHWPSSVPKQETASGMDNDNWVLWGHPWNGSSEGIDSRRSTGLWNEIVNTAATNNWHGLLDSPLMM</sequence>
<dbReference type="GO" id="GO:0005634">
    <property type="term" value="C:nucleus"/>
    <property type="evidence" value="ECO:0007669"/>
    <property type="project" value="UniProtKB-SubCell"/>
</dbReference>
<name>A0AAN7KF64_9MYRT</name>
<evidence type="ECO:0000256" key="4">
    <source>
        <dbReference type="ARBA" id="ARBA00023015"/>
    </source>
</evidence>
<keyword evidence="6 9" id="KW-0804">Transcription</keyword>
<keyword evidence="1 9" id="KW-0479">Metal-binding</keyword>
<dbReference type="GO" id="GO:0003677">
    <property type="term" value="F:DNA binding"/>
    <property type="evidence" value="ECO:0007669"/>
    <property type="project" value="UniProtKB-UniRule"/>
</dbReference>
<comment type="subcellular location">
    <subcellularLocation>
        <location evidence="8 9">Nucleus</location>
    </subcellularLocation>
</comment>
<evidence type="ECO:0000313" key="12">
    <source>
        <dbReference type="EMBL" id="KAK4764069.1"/>
    </source>
</evidence>
<evidence type="ECO:0000256" key="10">
    <source>
        <dbReference type="SAM" id="MobiDB-lite"/>
    </source>
</evidence>
<comment type="caution">
    <text evidence="12">The sequence shown here is derived from an EMBL/GenBank/DDBJ whole genome shotgun (WGS) entry which is preliminary data.</text>
</comment>
<evidence type="ECO:0000259" key="11">
    <source>
        <dbReference type="PROSITE" id="PS50884"/>
    </source>
</evidence>